<dbReference type="Proteomes" id="UP000002753">
    <property type="component" value="Unassembled WGS sequence"/>
</dbReference>
<sequence>MKENHLVCCLGLYLRRTMHLTQTFYQEKKKKLLPTTFKNGKREKKNDHKKTDLRIVISDGSSKVI</sequence>
<reference evidence="2" key="2">
    <citation type="journal article" date="2011" name="G3 (Bethesda)">
        <title>The awesome power of yeast evolutionary genetics: New genome sequences and strain resources for the Saccharomyces sensu stricto genus.</title>
        <authorList>
            <person name="Scannell D.R."/>
            <person name="Zill O.A."/>
            <person name="Rokas A."/>
            <person name="Payen C."/>
            <person name="Dunham M.J."/>
            <person name="Eisen M.B."/>
            <person name="Rine J."/>
            <person name="Johnston M."/>
            <person name="Hittinger C.T."/>
        </authorList>
    </citation>
    <scope>GENOME REANNOTATION</scope>
    <source>
        <strain evidence="2">ATCC MYA-4449 / AS 2.2408 / CBS 8840 / NBRC 1802 / NCYC 2889</strain>
    </source>
</reference>
<evidence type="ECO:0000313" key="1">
    <source>
        <dbReference type="EMBL" id="EJT42085.1"/>
    </source>
</evidence>
<reference evidence="1 2" key="1">
    <citation type="journal article" date="2003" name="Science">
        <title>Finding functional features in Saccharomyces genomes by phylogenetic footprinting.</title>
        <authorList>
            <person name="Cliften P.F."/>
            <person name="Sudarsanam P."/>
            <person name="Desikan A."/>
            <person name="Fulton L."/>
            <person name="Fulton B."/>
            <person name="Majors J."/>
            <person name="Waterston R."/>
            <person name="Cohen B.A."/>
            <person name="Johnston M."/>
        </authorList>
    </citation>
    <scope>NUCLEOTIDE SEQUENCE [LARGE SCALE GENOMIC DNA]</scope>
    <source>
        <strain evidence="2">ATCC MYA-4449 / AS 2.2408 / CBS 8840 / NBRC 1802 / NCYC 2889</strain>
    </source>
</reference>
<name>J4TUV5_SACK1</name>
<dbReference type="HOGENOM" id="CLU_2850988_0_0_1"/>
<keyword evidence="2" id="KW-1185">Reference proteome</keyword>
<protein>
    <submittedName>
        <fullName evidence="1">Uncharacterized protein</fullName>
    </submittedName>
</protein>
<comment type="caution">
    <text evidence="1">The sequence shown here is derived from an EMBL/GenBank/DDBJ whole genome shotgun (WGS) entry which is preliminary data.</text>
</comment>
<accession>J4TUV5</accession>
<gene>
    <name evidence="1" type="ORF">SKUD_146503</name>
</gene>
<organism evidence="1 2">
    <name type="scientific">Saccharomyces kudriavzevii (strain ATCC MYA-4449 / AS 2.2408 / CBS 8840 / NBRC 1802 / NCYC 2889)</name>
    <name type="common">Yeast</name>
    <dbReference type="NCBI Taxonomy" id="226230"/>
    <lineage>
        <taxon>Eukaryota</taxon>
        <taxon>Fungi</taxon>
        <taxon>Dikarya</taxon>
        <taxon>Ascomycota</taxon>
        <taxon>Saccharomycotina</taxon>
        <taxon>Saccharomycetes</taxon>
        <taxon>Saccharomycetales</taxon>
        <taxon>Saccharomycetaceae</taxon>
        <taxon>Saccharomyces</taxon>
    </lineage>
</organism>
<proteinExistence type="predicted"/>
<dbReference type="EMBL" id="AACI03001736">
    <property type="protein sequence ID" value="EJT42085.1"/>
    <property type="molecule type" value="Genomic_DNA"/>
</dbReference>
<dbReference type="AlphaFoldDB" id="J4TUV5"/>
<evidence type="ECO:0000313" key="2">
    <source>
        <dbReference type="Proteomes" id="UP000002753"/>
    </source>
</evidence>